<feature type="compositionally biased region" description="Polar residues" evidence="2">
    <location>
        <begin position="106"/>
        <end position="141"/>
    </location>
</feature>
<name>A0ABP9WX39_9CHLR</name>
<dbReference type="InterPro" id="IPR052934">
    <property type="entry name" value="Methyl-DNA_Rec/Restrict_Enz"/>
</dbReference>
<organism evidence="4 5">
    <name type="scientific">Herpetosiphon gulosus</name>
    <dbReference type="NCBI Taxonomy" id="1973496"/>
    <lineage>
        <taxon>Bacteria</taxon>
        <taxon>Bacillati</taxon>
        <taxon>Chloroflexota</taxon>
        <taxon>Chloroflexia</taxon>
        <taxon>Herpetosiphonales</taxon>
        <taxon>Herpetosiphonaceae</taxon>
        <taxon>Herpetosiphon</taxon>
    </lineage>
</organism>
<dbReference type="InterPro" id="IPR011704">
    <property type="entry name" value="ATPase_dyneun-rel_AAA"/>
</dbReference>
<accession>A0ABP9WX39</accession>
<dbReference type="PROSITE" id="PS51913">
    <property type="entry name" value="HTH_HARE"/>
    <property type="match status" value="1"/>
</dbReference>
<evidence type="ECO:0000259" key="3">
    <source>
        <dbReference type="PROSITE" id="PS51913"/>
    </source>
</evidence>
<dbReference type="SMART" id="SM00382">
    <property type="entry name" value="AAA"/>
    <property type="match status" value="1"/>
</dbReference>
<sequence>MSDLEQRLNDDLNGISEESAKDLNYKPTYLLAMLRERGALATTRHLLHKEGISEGFTKLWEAKRLDLTVEAIVLKPEYATLFTDAERAIARRRLAEVNYSAPWDQPASSSPLEPTDLSPSSAIQSSDSLLKTNQHTATKPPTTKIFDEAALDALIEQFKQRYDSFESRRYLEDEREYKIHAVEKLRNVLEQQGFKQLIEADNIEEAHIQIRRAMSGNNLLNQWDVRPILDGEPSTLVRAMYELLYGNTPFDQRFEAWIAGLSQTNAKCWPSATYHLMLHDPAQHIFVKPMPFRALIKQIKPSINWQTHPTAAAYQQLRELSAAILDRLQSLGARDMIDVQSFIWIVQQEPSSAAENDSDDQDDNNEHPTAKLSLAQWREQIDTTHPLALHIAAEYPEWLEQEFGLRIEFRPGNRQTFWVLINGRWMQRGRINKRGGMWMWLRDLSVEDQQYLHFELEDPTTLQDRMLRATVGQRFILNSKEDYQLLQEITRRMVKRSLDELWQVTDNSPTFVVIHSRDWGSQVYGETYAYTNYASGAHRQLTNALKAFQNGGPAVRLIIYRPAPHYAFTAWAEVVEVTEAQGQRTNETLYTLTLDQREFPVPLNLKGNGKALINQLEWLNKGLVVAFNGQSIRPISLENLRTIIEAAQTATEATMSLDDAAYTILSKASGSPLDINDILNRAKQRKLIAANVTTTALSSAMSSDDRFNRQGNSLWQLVPTIEPDSTTDNSESFSEVDESVHKLGKELRFWRIHQPRSYWEDSRQHNVVAIGFIDNPNSTSVNYFRSIKVGDRIVAYVQNGNIGGFGVVTSPFDEHDPLAGTPAGLFGGTLQRRLRVAWSDLPATPTNVATMLNEQHQPLYNKIVNPHTVRPLTREDYVVLLTLSEAVDPAPRNESRLPNIWSSLASYRDFVSDLEDHSYSANSLLQAAKDENDHLPADLDGEALAEALGQLRLLTVAEPGQYRRQDYATGNSDTLLRLMVLALLIPIEGTADQYTLPARMIFQRHHAAPMPQSISDFAPELGDDNRKLLTWYSQAGLVEMGQTDWRWSDDVFDTSDEEDAASRMYSDFLRTLLDDINGQLKTDIDHANGPLPVAANHEAGLRTLGEDMLIDDQILRRIYRSLMAGRNIVLSGPPGTGKTELAKRLPTLLWEEPQQHFTRLTTSLEQTPVEQITVHRKGYNPIIVTATEDWGVRDIIGGIAPRLNSDNGSLAYDIQYGHLTQALLRHYADTDNGHRPPTTDGYNRRDYVEDGQRYRGVWLVIDEFTRAPVDAAFGGLLTMLGGGNNARLNVPSGDFGSISIPLPADFRIIGTLNSFDRHFLSQMSEAIKRRFDFIDVLPPSATYTRYERGIAARTALNRLQEQGFSEIIALPRANGRMAYQYGDVLIEPVSDEQGAPRYELNASGAAAAALDSFWRLFEVIRIFRQLGTAQAIAIYTNIFAGMLVNMSWPHALDTALADSLVDQLQVMTRDEQRIVRDYVKTADTPALTKAINATIHTLPANRRPEIYALLHEVDEARNGTSDIGQTITEAQTQRLFKPGMLALPTNSVFLRRLSHLISERGL</sequence>
<evidence type="ECO:0000313" key="4">
    <source>
        <dbReference type="EMBL" id="GAA5527774.1"/>
    </source>
</evidence>
<reference evidence="4 5" key="1">
    <citation type="submission" date="2024-02" db="EMBL/GenBank/DDBJ databases">
        <title>Herpetosiphon gulosus NBRC 112829.</title>
        <authorList>
            <person name="Ichikawa N."/>
            <person name="Katano-Makiyama Y."/>
            <person name="Hidaka K."/>
        </authorList>
    </citation>
    <scope>NUCLEOTIDE SEQUENCE [LARGE SCALE GENOMIC DNA]</scope>
    <source>
        <strain evidence="4 5">NBRC 112829</strain>
    </source>
</reference>
<evidence type="ECO:0000256" key="2">
    <source>
        <dbReference type="SAM" id="MobiDB-lite"/>
    </source>
</evidence>
<dbReference type="Proteomes" id="UP001428290">
    <property type="component" value="Unassembled WGS sequence"/>
</dbReference>
<dbReference type="InterPro" id="IPR007759">
    <property type="entry name" value="Asxl_HARE-HTH"/>
</dbReference>
<keyword evidence="5" id="KW-1185">Reference proteome</keyword>
<gene>
    <name evidence="4" type="ORF">Hgul01_01567</name>
</gene>
<dbReference type="InterPro" id="IPR003593">
    <property type="entry name" value="AAA+_ATPase"/>
</dbReference>
<keyword evidence="1" id="KW-0804">Transcription</keyword>
<feature type="region of interest" description="Disordered" evidence="2">
    <location>
        <begin position="103"/>
        <end position="143"/>
    </location>
</feature>
<evidence type="ECO:0000313" key="5">
    <source>
        <dbReference type="Proteomes" id="UP001428290"/>
    </source>
</evidence>
<dbReference type="RefSeq" id="WP_345721393.1">
    <property type="nucleotide sequence ID" value="NZ_BAABRU010000005.1"/>
</dbReference>
<dbReference type="EMBL" id="BAABRU010000005">
    <property type="protein sequence ID" value="GAA5527774.1"/>
    <property type="molecule type" value="Genomic_DNA"/>
</dbReference>
<comment type="caution">
    <text evidence="4">The sequence shown here is derived from an EMBL/GenBank/DDBJ whole genome shotgun (WGS) entry which is preliminary data.</text>
</comment>
<feature type="domain" description="HTH HARE-type" evidence="3">
    <location>
        <begin position="655"/>
        <end position="720"/>
    </location>
</feature>
<protein>
    <recommendedName>
        <fullName evidence="3">HTH HARE-type domain-containing protein</fullName>
    </recommendedName>
</protein>
<proteinExistence type="predicted"/>
<dbReference type="PANTHER" id="PTHR37291:SF1">
    <property type="entry name" value="TYPE IV METHYL-DIRECTED RESTRICTION ENZYME ECOKMCRB SUBUNIT"/>
    <property type="match status" value="1"/>
</dbReference>
<dbReference type="InterPro" id="IPR027417">
    <property type="entry name" value="P-loop_NTPase"/>
</dbReference>
<dbReference type="Pfam" id="PF07728">
    <property type="entry name" value="AAA_5"/>
    <property type="match status" value="1"/>
</dbReference>
<dbReference type="SUPFAM" id="SSF52540">
    <property type="entry name" value="P-loop containing nucleoside triphosphate hydrolases"/>
    <property type="match status" value="1"/>
</dbReference>
<dbReference type="PANTHER" id="PTHR37291">
    <property type="entry name" value="5-METHYLCYTOSINE-SPECIFIC RESTRICTION ENZYME B"/>
    <property type="match status" value="1"/>
</dbReference>
<evidence type="ECO:0000256" key="1">
    <source>
        <dbReference type="ARBA" id="ARBA00023163"/>
    </source>
</evidence>
<dbReference type="Gene3D" id="3.40.50.300">
    <property type="entry name" value="P-loop containing nucleotide triphosphate hydrolases"/>
    <property type="match status" value="1"/>
</dbReference>